<dbReference type="PROSITE" id="PS50088">
    <property type="entry name" value="ANK_REPEAT"/>
    <property type="match status" value="6"/>
</dbReference>
<evidence type="ECO:0000256" key="1">
    <source>
        <dbReference type="ARBA" id="ARBA00022737"/>
    </source>
</evidence>
<feature type="repeat" description="ANK" evidence="3">
    <location>
        <begin position="319"/>
        <end position="351"/>
    </location>
</feature>
<dbReference type="Proteomes" id="UP000054821">
    <property type="component" value="Unassembled WGS sequence"/>
</dbReference>
<dbReference type="Pfam" id="PF00023">
    <property type="entry name" value="Ank"/>
    <property type="match status" value="2"/>
</dbReference>
<gene>
    <name evidence="5" type="ORF">TGAM01_v204406</name>
</gene>
<feature type="repeat" description="ANK" evidence="3">
    <location>
        <begin position="451"/>
        <end position="483"/>
    </location>
</feature>
<keyword evidence="1" id="KW-0677">Repeat</keyword>
<dbReference type="SMART" id="SM00248">
    <property type="entry name" value="ANK"/>
    <property type="match status" value="6"/>
</dbReference>
<dbReference type="Pfam" id="PF13857">
    <property type="entry name" value="Ank_5"/>
    <property type="match status" value="1"/>
</dbReference>
<dbReference type="PRINTS" id="PR01415">
    <property type="entry name" value="ANKYRIN"/>
</dbReference>
<dbReference type="Gene3D" id="3.40.50.300">
    <property type="entry name" value="P-loop containing nucleotide triphosphate hydrolases"/>
    <property type="match status" value="1"/>
</dbReference>
<comment type="caution">
    <text evidence="5">The sequence shown here is derived from an EMBL/GenBank/DDBJ whole genome shotgun (WGS) entry which is preliminary data.</text>
</comment>
<dbReference type="EMBL" id="JPDN02000012">
    <property type="protein sequence ID" value="PON26905.1"/>
    <property type="molecule type" value="Genomic_DNA"/>
</dbReference>
<protein>
    <submittedName>
        <fullName evidence="5">Uncharacterized protein</fullName>
    </submittedName>
</protein>
<dbReference type="GeneID" id="29990364"/>
<dbReference type="InterPro" id="IPR002110">
    <property type="entry name" value="Ankyrin_rpt"/>
</dbReference>
<dbReference type="PROSITE" id="PS50297">
    <property type="entry name" value="ANK_REP_REGION"/>
    <property type="match status" value="6"/>
</dbReference>
<dbReference type="AlphaFoldDB" id="A0A2P4ZRH9"/>
<accession>A0A2P4ZRH9</accession>
<feature type="repeat" description="ANK" evidence="3">
    <location>
        <begin position="385"/>
        <end position="417"/>
    </location>
</feature>
<feature type="coiled-coil region" evidence="4">
    <location>
        <begin position="170"/>
        <end position="266"/>
    </location>
</feature>
<evidence type="ECO:0000256" key="2">
    <source>
        <dbReference type="ARBA" id="ARBA00023043"/>
    </source>
</evidence>
<dbReference type="PANTHER" id="PTHR24173:SF74">
    <property type="entry name" value="ANKYRIN REPEAT DOMAIN-CONTAINING PROTEIN 16"/>
    <property type="match status" value="1"/>
</dbReference>
<organism evidence="5 6">
    <name type="scientific">Trichoderma gamsii</name>
    <dbReference type="NCBI Taxonomy" id="398673"/>
    <lineage>
        <taxon>Eukaryota</taxon>
        <taxon>Fungi</taxon>
        <taxon>Dikarya</taxon>
        <taxon>Ascomycota</taxon>
        <taxon>Pezizomycotina</taxon>
        <taxon>Sordariomycetes</taxon>
        <taxon>Hypocreomycetidae</taxon>
        <taxon>Hypocreales</taxon>
        <taxon>Hypocreaceae</taxon>
        <taxon>Trichoderma</taxon>
    </lineage>
</organism>
<feature type="repeat" description="ANK" evidence="3">
    <location>
        <begin position="418"/>
        <end position="450"/>
    </location>
</feature>
<dbReference type="InterPro" id="IPR036770">
    <property type="entry name" value="Ankyrin_rpt-contain_sf"/>
</dbReference>
<evidence type="ECO:0000313" key="6">
    <source>
        <dbReference type="Proteomes" id="UP000054821"/>
    </source>
</evidence>
<dbReference type="InterPro" id="IPR027417">
    <property type="entry name" value="P-loop_NTPase"/>
</dbReference>
<keyword evidence="4" id="KW-0175">Coiled coil</keyword>
<dbReference type="PANTHER" id="PTHR24173">
    <property type="entry name" value="ANKYRIN REPEAT CONTAINING"/>
    <property type="match status" value="1"/>
</dbReference>
<dbReference type="STRING" id="398673.A0A2P4ZRH9"/>
<evidence type="ECO:0000313" key="5">
    <source>
        <dbReference type="EMBL" id="PON26905.1"/>
    </source>
</evidence>
<feature type="repeat" description="ANK" evidence="3">
    <location>
        <begin position="484"/>
        <end position="505"/>
    </location>
</feature>
<dbReference type="SUPFAM" id="SSF48403">
    <property type="entry name" value="Ankyrin repeat"/>
    <property type="match status" value="1"/>
</dbReference>
<keyword evidence="6" id="KW-1185">Reference proteome</keyword>
<dbReference type="Gene3D" id="1.25.40.20">
    <property type="entry name" value="Ankyrin repeat-containing domain"/>
    <property type="match status" value="3"/>
</dbReference>
<evidence type="ECO:0000256" key="4">
    <source>
        <dbReference type="SAM" id="Coils"/>
    </source>
</evidence>
<reference evidence="5 6" key="1">
    <citation type="journal article" date="2016" name="Genome Announc.">
        <title>Draft Whole-Genome Sequence of Trichoderma gamsii T6085, a Promising Biocontrol Agent of Fusarium Head Blight on Wheat.</title>
        <authorList>
            <person name="Baroncelli R."/>
            <person name="Zapparata A."/>
            <person name="Piaggeschi G."/>
            <person name="Sarrocco S."/>
            <person name="Vannacci G."/>
        </authorList>
    </citation>
    <scope>NUCLEOTIDE SEQUENCE [LARGE SCALE GENOMIC DNA]</scope>
    <source>
        <strain evidence="5 6">T6085</strain>
    </source>
</reference>
<evidence type="ECO:0000256" key="3">
    <source>
        <dbReference type="PROSITE-ProRule" id="PRU00023"/>
    </source>
</evidence>
<feature type="repeat" description="ANK" evidence="3">
    <location>
        <begin position="352"/>
        <end position="384"/>
    </location>
</feature>
<sequence>MGVTSAGKSSSILMCTNKVVKIGHYLKSCIISVENIALILNDRICVHLICSPRFDDTLRSDVQVLQDLHWFSRSFEEGTRLSGMIYLHRITDVRMTGSARRNLVMFQKLCGENAFSSVVLATTMWNLVEEATDEQRERELIESDEFWGYMHNQFNQGHQIEETKAGLQLNEDILRERKKYQAELQAMKEKMHETMALNNAELQRIFREENIRLKEEEQAKLKQDLKEVQARKDYEFEEFKRQLTDMERARKRYDDNNRRMEEFLNSKQKESYKELINGNHMEVYKPQSEEEELLKGDQKEAYIRPANGYTSHGEQNINSDDTPLHAAVRNRKPDVVGFLLDNGGNVKSKDKLGNTPLHLATMTGQANIAKRLLDRRAKISERNNNYNTPLHLAVQNGQIETAKLLLVRQADIEMSDYQDNTPLHLAAWSGSESIAKLLFKGGAKIEAKNKSGNTPLHLAALNGKVDVVKLLRKGGADVEAKDTDGNTPLHLASLAGKVDVTKLLLGQRSRWWSGW</sequence>
<name>A0A2P4ZRH9_9HYPO</name>
<keyword evidence="2 3" id="KW-0040">ANK repeat</keyword>
<dbReference type="RefSeq" id="XP_018656529.1">
    <property type="nucleotide sequence ID" value="XM_018810281.1"/>
</dbReference>
<proteinExistence type="predicted"/>
<dbReference type="Pfam" id="PF12796">
    <property type="entry name" value="Ank_2"/>
    <property type="match status" value="1"/>
</dbReference>